<evidence type="ECO:0000313" key="16">
    <source>
        <dbReference type="Proteomes" id="UP001287286"/>
    </source>
</evidence>
<evidence type="ECO:0000256" key="2">
    <source>
        <dbReference type="ARBA" id="ARBA00007891"/>
    </source>
</evidence>
<feature type="compositionally biased region" description="Basic and acidic residues" evidence="11">
    <location>
        <begin position="172"/>
        <end position="181"/>
    </location>
</feature>
<comment type="subcellular location">
    <subcellularLocation>
        <location evidence="1">Endoplasmic reticulum membrane</location>
        <topology evidence="1">Single-pass type IV membrane protein</topology>
    </subcellularLocation>
</comment>
<dbReference type="GO" id="GO:0006890">
    <property type="term" value="P:retrograde vesicle-mediated transport, Golgi to endoplasmic reticulum"/>
    <property type="evidence" value="ECO:0007669"/>
    <property type="project" value="TreeGrafter"/>
</dbReference>
<dbReference type="Proteomes" id="UP000245956">
    <property type="component" value="Unassembled WGS sequence"/>
</dbReference>
<dbReference type="EMBL" id="JAWRVI010000016">
    <property type="protein sequence ID" value="KAK4090351.1"/>
    <property type="molecule type" value="Genomic_DNA"/>
</dbReference>
<evidence type="ECO:0000256" key="9">
    <source>
        <dbReference type="ARBA" id="ARBA00023136"/>
    </source>
</evidence>
<dbReference type="GO" id="GO:0005789">
    <property type="term" value="C:endoplasmic reticulum membrane"/>
    <property type="evidence" value="ECO:0007669"/>
    <property type="project" value="UniProtKB-SubCell"/>
</dbReference>
<feature type="coiled-coil region" evidence="10">
    <location>
        <begin position="48"/>
        <end position="112"/>
    </location>
</feature>
<dbReference type="GO" id="GO:0015031">
    <property type="term" value="P:protein transport"/>
    <property type="evidence" value="ECO:0007669"/>
    <property type="project" value="UniProtKB-KW"/>
</dbReference>
<keyword evidence="5" id="KW-0256">Endoplasmic reticulum</keyword>
<dbReference type="InterPro" id="IPR019150">
    <property type="entry name" value="Vesicle_transport_protein_Use1"/>
</dbReference>
<protein>
    <submittedName>
        <fullName evidence="14">Synaptobrevin</fullName>
    </submittedName>
</protein>
<reference evidence="13 16" key="4">
    <citation type="journal article" date="2024" name="Microbiol. Resour. Announc.">
        <title>Genome annotations for the ascomycete fungi Trichoderma harzianum, Trichoderma aggressivum, and Purpureocillium lilacinum.</title>
        <authorList>
            <person name="Beijen E.P.W."/>
            <person name="Ohm R.A."/>
        </authorList>
    </citation>
    <scope>NUCLEOTIDE SEQUENCE [LARGE SCALE GENOMIC DNA]</scope>
    <source>
        <strain evidence="13 16">CBS 150709</strain>
    </source>
</reference>
<keyword evidence="10" id="KW-0175">Coiled coil</keyword>
<keyword evidence="3" id="KW-0813">Transport</keyword>
<evidence type="ECO:0000313" key="14">
    <source>
        <dbReference type="EMBL" id="PWI71512.1"/>
    </source>
</evidence>
<evidence type="ECO:0000256" key="12">
    <source>
        <dbReference type="SAM" id="Phobius"/>
    </source>
</evidence>
<name>A0A2U3EAK2_PURLI</name>
<evidence type="ECO:0000313" key="15">
    <source>
        <dbReference type="Proteomes" id="UP000245956"/>
    </source>
</evidence>
<evidence type="ECO:0000256" key="11">
    <source>
        <dbReference type="SAM" id="MobiDB-lite"/>
    </source>
</evidence>
<evidence type="ECO:0000256" key="8">
    <source>
        <dbReference type="ARBA" id="ARBA00022989"/>
    </source>
</evidence>
<evidence type="ECO:0000256" key="3">
    <source>
        <dbReference type="ARBA" id="ARBA00022448"/>
    </source>
</evidence>
<keyword evidence="4 12" id="KW-0812">Transmembrane</keyword>
<feature type="compositionally biased region" description="Low complexity" evidence="11">
    <location>
        <begin position="210"/>
        <end position="227"/>
    </location>
</feature>
<evidence type="ECO:0000313" key="13">
    <source>
        <dbReference type="EMBL" id="KAK4090351.1"/>
    </source>
</evidence>
<keyword evidence="16" id="KW-1185">Reference proteome</keyword>
<feature type="compositionally biased region" description="Polar residues" evidence="11">
    <location>
        <begin position="160"/>
        <end position="170"/>
    </location>
</feature>
<comment type="similarity">
    <text evidence="2">Belongs to the USE1 family.</text>
</comment>
<keyword evidence="8 12" id="KW-1133">Transmembrane helix</keyword>
<comment type="caution">
    <text evidence="14">The sequence shown here is derived from an EMBL/GenBank/DDBJ whole genome shotgun (WGS) entry which is preliminary data.</text>
</comment>
<dbReference type="PANTHER" id="PTHR13050:SF7">
    <property type="entry name" value="VESICLE TRANSPORT PROTEIN USE1"/>
    <property type="match status" value="1"/>
</dbReference>
<reference evidence="13" key="3">
    <citation type="submission" date="2023-11" db="EMBL/GenBank/DDBJ databases">
        <authorList>
            <person name="Beijen E."/>
            <person name="Ohm R.A."/>
        </authorList>
    </citation>
    <scope>NUCLEOTIDE SEQUENCE</scope>
    <source>
        <strain evidence="13">CBS 150709</strain>
    </source>
</reference>
<dbReference type="PANTHER" id="PTHR13050">
    <property type="entry name" value="USE1-LIKE PROTEIN"/>
    <property type="match status" value="1"/>
</dbReference>
<evidence type="ECO:0000256" key="6">
    <source>
        <dbReference type="ARBA" id="ARBA00022892"/>
    </source>
</evidence>
<evidence type="ECO:0000256" key="5">
    <source>
        <dbReference type="ARBA" id="ARBA00022824"/>
    </source>
</evidence>
<proteinExistence type="inferred from homology"/>
<reference evidence="14 15" key="2">
    <citation type="journal article" date="2016" name="Front. Microbiol.">
        <title>Genome and transcriptome sequences reveal the specific parasitism of the nematophagous Purpureocillium lilacinum 36-1.</title>
        <authorList>
            <person name="Xie J."/>
            <person name="Li S."/>
            <person name="Mo C."/>
            <person name="Xiao X."/>
            <person name="Peng D."/>
            <person name="Wang G."/>
            <person name="Xiao Y."/>
        </authorList>
    </citation>
    <scope>NUCLEOTIDE SEQUENCE [LARGE SCALE GENOMIC DNA]</scope>
    <source>
        <strain evidence="14 15">36-1</strain>
    </source>
</reference>
<keyword evidence="7" id="KW-0653">Protein transport</keyword>
<feature type="region of interest" description="Disordered" evidence="11">
    <location>
        <begin position="139"/>
        <end position="266"/>
    </location>
</feature>
<feature type="compositionally biased region" description="Polar residues" evidence="11">
    <location>
        <begin position="228"/>
        <end position="244"/>
    </location>
</feature>
<sequence length="371" mass="40294">MARLSYSPAAAQATASDSQQIAVVQLSQLLSRLQQSVLHPTPEREHRLRTSEYERARLEANLEYARAQLFKLEQDALALKAPTRRLELQGALTAHRDTLDTLLDRLEDLKQVSLGVPCAAAPTKSALWLTMVTRRQIAADEEADDSSDEEDLLGDIVPTPSESMDSTSAEATEDRSVREATPDPPSPTPGAVPEPPPAPSAAPPLPIDVSPTTTTPPASLPTQTSQTLRSRTGTQTPTSHTTARATLFANRRRGEATSPQTSTATAEAILDHQRVEQDALSDSILKMAGALKASSQRFSTTLEADKEALGRAGEGMDRTERGMDATRGGMGALRRMTEGKGWWGRMILYAWVYGLMLSLVLLVFVMPKLRF</sequence>
<evidence type="ECO:0000256" key="10">
    <source>
        <dbReference type="SAM" id="Coils"/>
    </source>
</evidence>
<dbReference type="GO" id="GO:0005484">
    <property type="term" value="F:SNAP receptor activity"/>
    <property type="evidence" value="ECO:0007669"/>
    <property type="project" value="TreeGrafter"/>
</dbReference>
<feature type="transmembrane region" description="Helical" evidence="12">
    <location>
        <begin position="342"/>
        <end position="365"/>
    </location>
</feature>
<evidence type="ECO:0000256" key="1">
    <source>
        <dbReference type="ARBA" id="ARBA00004163"/>
    </source>
</evidence>
<keyword evidence="9 12" id="KW-0472">Membrane</keyword>
<dbReference type="EMBL" id="LCWV01000007">
    <property type="protein sequence ID" value="PWI71512.1"/>
    <property type="molecule type" value="Genomic_DNA"/>
</dbReference>
<dbReference type="GO" id="GO:0031201">
    <property type="term" value="C:SNARE complex"/>
    <property type="evidence" value="ECO:0007669"/>
    <property type="project" value="TreeGrafter"/>
</dbReference>
<keyword evidence="6" id="KW-0931">ER-Golgi transport</keyword>
<feature type="compositionally biased region" description="Pro residues" evidence="11">
    <location>
        <begin position="182"/>
        <end position="206"/>
    </location>
</feature>
<dbReference type="Proteomes" id="UP001287286">
    <property type="component" value="Unassembled WGS sequence"/>
</dbReference>
<evidence type="ECO:0000256" key="4">
    <source>
        <dbReference type="ARBA" id="ARBA00022692"/>
    </source>
</evidence>
<reference evidence="14" key="1">
    <citation type="submission" date="2015-05" db="EMBL/GenBank/DDBJ databases">
        <authorList>
            <person name="Wang D.B."/>
            <person name="Wang M."/>
        </authorList>
    </citation>
    <scope>NUCLEOTIDE SEQUENCE</scope>
    <source>
        <strain evidence="14">36-1</strain>
    </source>
</reference>
<feature type="compositionally biased region" description="Acidic residues" evidence="11">
    <location>
        <begin position="139"/>
        <end position="153"/>
    </location>
</feature>
<accession>A0A2U3EAK2</accession>
<dbReference type="AlphaFoldDB" id="A0A2U3EAK2"/>
<organism evidence="14 15">
    <name type="scientific">Purpureocillium lilacinum</name>
    <name type="common">Paecilomyces lilacinus</name>
    <dbReference type="NCBI Taxonomy" id="33203"/>
    <lineage>
        <taxon>Eukaryota</taxon>
        <taxon>Fungi</taxon>
        <taxon>Dikarya</taxon>
        <taxon>Ascomycota</taxon>
        <taxon>Pezizomycotina</taxon>
        <taxon>Sordariomycetes</taxon>
        <taxon>Hypocreomycetidae</taxon>
        <taxon>Hypocreales</taxon>
        <taxon>Ophiocordycipitaceae</taxon>
        <taxon>Purpureocillium</taxon>
    </lineage>
</organism>
<gene>
    <name evidence="14" type="ORF">PCL_11606</name>
    <name evidence="13" type="ORF">Purlil1_5522</name>
</gene>
<evidence type="ECO:0000256" key="7">
    <source>
        <dbReference type="ARBA" id="ARBA00022927"/>
    </source>
</evidence>